<name>A0A4C1W8E8_EUMVA</name>
<accession>A0A4C1W8E8</accession>
<dbReference type="EMBL" id="BGZK01000482">
    <property type="protein sequence ID" value="GBP46407.1"/>
    <property type="molecule type" value="Genomic_DNA"/>
</dbReference>
<keyword evidence="2" id="KW-1185">Reference proteome</keyword>
<dbReference type="OrthoDB" id="5981048at2759"/>
<dbReference type="AlphaFoldDB" id="A0A4C1W8E8"/>
<organism evidence="1 2">
    <name type="scientific">Eumeta variegata</name>
    <name type="common">Bagworm moth</name>
    <name type="synonym">Eumeta japonica</name>
    <dbReference type="NCBI Taxonomy" id="151549"/>
    <lineage>
        <taxon>Eukaryota</taxon>
        <taxon>Metazoa</taxon>
        <taxon>Ecdysozoa</taxon>
        <taxon>Arthropoda</taxon>
        <taxon>Hexapoda</taxon>
        <taxon>Insecta</taxon>
        <taxon>Pterygota</taxon>
        <taxon>Neoptera</taxon>
        <taxon>Endopterygota</taxon>
        <taxon>Lepidoptera</taxon>
        <taxon>Glossata</taxon>
        <taxon>Ditrysia</taxon>
        <taxon>Tineoidea</taxon>
        <taxon>Psychidae</taxon>
        <taxon>Oiketicinae</taxon>
        <taxon>Eumeta</taxon>
    </lineage>
</organism>
<gene>
    <name evidence="1" type="ORF">EVAR_36390_1</name>
</gene>
<protein>
    <submittedName>
        <fullName evidence="1">Uncharacterized protein</fullName>
    </submittedName>
</protein>
<reference evidence="1 2" key="1">
    <citation type="journal article" date="2019" name="Commun. Biol.">
        <title>The bagworm genome reveals a unique fibroin gene that provides high tensile strength.</title>
        <authorList>
            <person name="Kono N."/>
            <person name="Nakamura H."/>
            <person name="Ohtoshi R."/>
            <person name="Tomita M."/>
            <person name="Numata K."/>
            <person name="Arakawa K."/>
        </authorList>
    </citation>
    <scope>NUCLEOTIDE SEQUENCE [LARGE SCALE GENOMIC DNA]</scope>
</reference>
<sequence>MSPELLSLVTVSKFKELEELVGELKNHVYGTLDNKEIMEQVNSGQTKSASAQSEHVLSPSDIANLGVTRGGFAVTP</sequence>
<evidence type="ECO:0000313" key="2">
    <source>
        <dbReference type="Proteomes" id="UP000299102"/>
    </source>
</evidence>
<dbReference type="Proteomes" id="UP000299102">
    <property type="component" value="Unassembled WGS sequence"/>
</dbReference>
<comment type="caution">
    <text evidence="1">The sequence shown here is derived from an EMBL/GenBank/DDBJ whole genome shotgun (WGS) entry which is preliminary data.</text>
</comment>
<proteinExistence type="predicted"/>
<evidence type="ECO:0000313" key="1">
    <source>
        <dbReference type="EMBL" id="GBP46407.1"/>
    </source>
</evidence>